<dbReference type="GO" id="GO:0016491">
    <property type="term" value="F:oxidoreductase activity"/>
    <property type="evidence" value="ECO:0007669"/>
    <property type="project" value="InterPro"/>
</dbReference>
<evidence type="ECO:0000313" key="1">
    <source>
        <dbReference type="EMBL" id="ETX07159.1"/>
    </source>
</evidence>
<dbReference type="AlphaFoldDB" id="W4M9V1"/>
<protein>
    <recommendedName>
        <fullName evidence="3">Nitroreductase</fullName>
    </recommendedName>
</protein>
<keyword evidence="2" id="KW-1185">Reference proteome</keyword>
<organism evidence="1 2">
    <name type="scientific">Candidatus Entotheonella gemina</name>
    <dbReference type="NCBI Taxonomy" id="1429439"/>
    <lineage>
        <taxon>Bacteria</taxon>
        <taxon>Pseudomonadati</taxon>
        <taxon>Nitrospinota/Tectimicrobiota group</taxon>
        <taxon>Candidatus Tectimicrobiota</taxon>
        <taxon>Candidatus Entotheonellia</taxon>
        <taxon>Candidatus Entotheonellales</taxon>
        <taxon>Candidatus Entotheonellaceae</taxon>
        <taxon>Candidatus Entotheonella</taxon>
    </lineage>
</organism>
<dbReference type="InterPro" id="IPR012349">
    <property type="entry name" value="Split_barrel_FMN-bd"/>
</dbReference>
<proteinExistence type="predicted"/>
<evidence type="ECO:0008006" key="3">
    <source>
        <dbReference type="Google" id="ProtNLM"/>
    </source>
</evidence>
<dbReference type="SUPFAM" id="SSF50475">
    <property type="entry name" value="FMN-binding split barrel"/>
    <property type="match status" value="1"/>
</dbReference>
<sequence>MRQQLIEEDLIMDDAISHALANDLTIDITTTGSKTGQPRRIEIWFHNLDGELYLTGLPGTTGWYANLCANPDFIFHLKESAQADLAARATPVLDPAMRRDIIARIQKKLGRSGDDLEDRVASSPLMKIELISE</sequence>
<accession>W4M9V1</accession>
<dbReference type="InterPro" id="IPR004378">
    <property type="entry name" value="F420H2_quin_Rdtase"/>
</dbReference>
<gene>
    <name evidence="1" type="ORF">ETSY2_12825</name>
</gene>
<dbReference type="Proteomes" id="UP000019140">
    <property type="component" value="Unassembled WGS sequence"/>
</dbReference>
<comment type="caution">
    <text evidence="1">The sequence shown here is derived from an EMBL/GenBank/DDBJ whole genome shotgun (WGS) entry which is preliminary data.</text>
</comment>
<reference evidence="1 2" key="1">
    <citation type="journal article" date="2014" name="Nature">
        <title>An environmental bacterial taxon with a large and distinct metabolic repertoire.</title>
        <authorList>
            <person name="Wilson M.C."/>
            <person name="Mori T."/>
            <person name="Ruckert C."/>
            <person name="Uria A.R."/>
            <person name="Helf M.J."/>
            <person name="Takada K."/>
            <person name="Gernert C."/>
            <person name="Steffens U.A."/>
            <person name="Heycke N."/>
            <person name="Schmitt S."/>
            <person name="Rinke C."/>
            <person name="Helfrich E.J."/>
            <person name="Brachmann A.O."/>
            <person name="Gurgui C."/>
            <person name="Wakimoto T."/>
            <person name="Kracht M."/>
            <person name="Crusemann M."/>
            <person name="Hentschel U."/>
            <person name="Abe I."/>
            <person name="Matsunaga S."/>
            <person name="Kalinowski J."/>
            <person name="Takeyama H."/>
            <person name="Piel J."/>
        </authorList>
    </citation>
    <scope>NUCLEOTIDE SEQUENCE [LARGE SCALE GENOMIC DNA]</scope>
    <source>
        <strain evidence="2">TSY2</strain>
    </source>
</reference>
<name>W4M9V1_9BACT</name>
<evidence type="ECO:0000313" key="2">
    <source>
        <dbReference type="Proteomes" id="UP000019140"/>
    </source>
</evidence>
<dbReference type="Gene3D" id="2.30.110.10">
    <property type="entry name" value="Electron Transport, Fmn-binding Protein, Chain A"/>
    <property type="match status" value="1"/>
</dbReference>
<dbReference type="EMBL" id="AZHX01000516">
    <property type="protein sequence ID" value="ETX07159.1"/>
    <property type="molecule type" value="Genomic_DNA"/>
</dbReference>
<dbReference type="HOGENOM" id="CLU_1805154_0_0_7"/>
<dbReference type="Pfam" id="PF04075">
    <property type="entry name" value="F420H2_quin_red"/>
    <property type="match status" value="1"/>
</dbReference>